<gene>
    <name evidence="3" type="primary">phnD</name>
    <name evidence="3" type="ORF">H6G97_09495</name>
</gene>
<evidence type="ECO:0000313" key="3">
    <source>
        <dbReference type="EMBL" id="MBD2529787.1"/>
    </source>
</evidence>
<comment type="similarity">
    <text evidence="1">Belongs to the phosphate/phosphite/phosphonate binding protein family.</text>
</comment>
<keyword evidence="2" id="KW-0732">Signal</keyword>
<dbReference type="NCBIfam" id="TIGR01098">
    <property type="entry name" value="3A0109s03R"/>
    <property type="match status" value="1"/>
</dbReference>
<name>A0ABR8DJY9_9NOSO</name>
<dbReference type="Gene3D" id="3.40.190.10">
    <property type="entry name" value="Periplasmic binding protein-like II"/>
    <property type="match status" value="2"/>
</dbReference>
<dbReference type="PANTHER" id="PTHR30024">
    <property type="entry name" value="ALIPHATIC SULFONATES-BINDING PROTEIN-RELATED"/>
    <property type="match status" value="1"/>
</dbReference>
<evidence type="ECO:0000256" key="2">
    <source>
        <dbReference type="ARBA" id="ARBA00022729"/>
    </source>
</evidence>
<dbReference type="Pfam" id="PF12974">
    <property type="entry name" value="Phosphonate-bd"/>
    <property type="match status" value="1"/>
</dbReference>
<dbReference type="EMBL" id="JACJSI010000013">
    <property type="protein sequence ID" value="MBD2529787.1"/>
    <property type="molecule type" value="Genomic_DNA"/>
</dbReference>
<comment type="caution">
    <text evidence="3">The sequence shown here is derived from an EMBL/GenBank/DDBJ whole genome shotgun (WGS) entry which is preliminary data.</text>
</comment>
<dbReference type="SUPFAM" id="SSF53850">
    <property type="entry name" value="Periplasmic binding protein-like II"/>
    <property type="match status" value="1"/>
</dbReference>
<evidence type="ECO:0000256" key="1">
    <source>
        <dbReference type="ARBA" id="ARBA00007162"/>
    </source>
</evidence>
<dbReference type="Proteomes" id="UP000623440">
    <property type="component" value="Unassembled WGS sequence"/>
</dbReference>
<organism evidence="3 4">
    <name type="scientific">Nostoc flagelliforme FACHB-838</name>
    <dbReference type="NCBI Taxonomy" id="2692904"/>
    <lineage>
        <taxon>Bacteria</taxon>
        <taxon>Bacillati</taxon>
        <taxon>Cyanobacteriota</taxon>
        <taxon>Cyanophyceae</taxon>
        <taxon>Nostocales</taxon>
        <taxon>Nostocaceae</taxon>
        <taxon>Nostoc</taxon>
    </lineage>
</organism>
<sequence length="299" mass="32671">MQTYETAQPALVFALFAAGCTTGVNSTNNSSDQMAMTAPKKLKFAVTDVAGIKDLQRDYEVFRTTLEGILGIKIEFFPVENPTAAAPALLSREVDIVFAGPSEYLILNARAKAIPIIAIERNNYHSIIVVRAGSPIKLLAQLKDKTIAMRNIGSTSGHLAPTKLLIDAGLDPKTDFKTVMLDDKGVQALKKGEVDAWATASDRYKNILESEGLIEKDFSVVFKGPLLPGDVFVASNQLASSFIEDMRSRMIQHQDKLIQSLVAAKANQKYKGGKLITANDADYNMIRQVYQKIGQGNFL</sequence>
<accession>A0ABR8DJY9</accession>
<reference evidence="3 4" key="1">
    <citation type="journal article" date="2020" name="ISME J.">
        <title>Comparative genomics reveals insights into cyanobacterial evolution and habitat adaptation.</title>
        <authorList>
            <person name="Chen M.Y."/>
            <person name="Teng W.K."/>
            <person name="Zhao L."/>
            <person name="Hu C.X."/>
            <person name="Zhou Y.K."/>
            <person name="Han B.P."/>
            <person name="Song L.R."/>
            <person name="Shu W.S."/>
        </authorList>
    </citation>
    <scope>NUCLEOTIDE SEQUENCE [LARGE SCALE GENOMIC DNA]</scope>
    <source>
        <strain evidence="3 4">FACHB-838</strain>
    </source>
</reference>
<proteinExistence type="inferred from homology"/>
<dbReference type="PANTHER" id="PTHR30024:SF17">
    <property type="entry name" value="SOLUTE-BINDING PROTEIN FAMILY 3_N-TERMINAL DOMAIN-CONTAINING PROTEIN"/>
    <property type="match status" value="1"/>
</dbReference>
<evidence type="ECO:0000313" key="4">
    <source>
        <dbReference type="Proteomes" id="UP000623440"/>
    </source>
</evidence>
<dbReference type="InterPro" id="IPR005770">
    <property type="entry name" value="PhnD"/>
</dbReference>
<keyword evidence="4" id="KW-1185">Reference proteome</keyword>
<protein>
    <submittedName>
        <fullName evidence="3">Phosphate/phosphite/phosphonate ABC transporter substrate-binding protein</fullName>
    </submittedName>
</protein>